<dbReference type="GeneID" id="43321729"/>
<protein>
    <submittedName>
        <fullName evidence="2">Uncharacterized protein</fullName>
    </submittedName>
</protein>
<evidence type="ECO:0000313" key="2">
    <source>
        <dbReference type="EMBL" id="CVK33942.1"/>
    </source>
</evidence>
<organism evidence="2 3">
    <name type="scientific">Methanoculleus bourgensis</name>
    <dbReference type="NCBI Taxonomy" id="83986"/>
    <lineage>
        <taxon>Archaea</taxon>
        <taxon>Methanobacteriati</taxon>
        <taxon>Methanobacteriota</taxon>
        <taxon>Stenosarchaea group</taxon>
        <taxon>Methanomicrobia</taxon>
        <taxon>Methanomicrobiales</taxon>
        <taxon>Methanomicrobiaceae</taxon>
        <taxon>Methanoculleus</taxon>
    </lineage>
</organism>
<gene>
    <name evidence="2" type="ORF">MMAB1_2729</name>
</gene>
<dbReference type="OrthoDB" id="109998at2157"/>
<name>A0A0X3BP60_9EURY</name>
<feature type="region of interest" description="Disordered" evidence="1">
    <location>
        <begin position="46"/>
        <end position="74"/>
    </location>
</feature>
<feature type="compositionally biased region" description="Basic residues" evidence="1">
    <location>
        <begin position="52"/>
        <end position="61"/>
    </location>
</feature>
<evidence type="ECO:0000313" key="3">
    <source>
        <dbReference type="Proteomes" id="UP000069850"/>
    </source>
</evidence>
<dbReference type="Proteomes" id="UP000069850">
    <property type="component" value="Chromosome 1"/>
</dbReference>
<accession>A0A0X3BP60</accession>
<evidence type="ECO:0000256" key="1">
    <source>
        <dbReference type="SAM" id="MobiDB-lite"/>
    </source>
</evidence>
<reference evidence="2 3" key="1">
    <citation type="submission" date="2016-01" db="EMBL/GenBank/DDBJ databases">
        <authorList>
            <person name="Manzoor S."/>
        </authorList>
    </citation>
    <scope>NUCLEOTIDE SEQUENCE [LARGE SCALE GENOMIC DNA]</scope>
    <source>
        <strain evidence="2">Methanoculleus sp MAB1</strain>
    </source>
</reference>
<dbReference type="RefSeq" id="WP_179965916.1">
    <property type="nucleotide sequence ID" value="NZ_LT158599.1"/>
</dbReference>
<dbReference type="AlphaFoldDB" id="A0A0X3BP60"/>
<dbReference type="EMBL" id="LT158599">
    <property type="protein sequence ID" value="CVK33942.1"/>
    <property type="molecule type" value="Genomic_DNA"/>
</dbReference>
<dbReference type="KEGG" id="mema:MMAB1_2729"/>
<proteinExistence type="predicted"/>
<sequence length="74" mass="7555">MQIASTPDGTVFIEGKVVTALDRSVAPVTGIIDRSTGCVIVSGVRCNPSGKGKGHGRRRSPHGAPARSGGAVWN</sequence>